<keyword evidence="2" id="KW-1185">Reference proteome</keyword>
<dbReference type="EMBL" id="MDYQ01000010">
    <property type="protein sequence ID" value="PRP88475.1"/>
    <property type="molecule type" value="Genomic_DNA"/>
</dbReference>
<dbReference type="InParanoid" id="A0A2P6NWX8"/>
<protein>
    <recommendedName>
        <fullName evidence="3">START domain-containing protein</fullName>
    </recommendedName>
</protein>
<name>A0A2P6NWX8_9EUKA</name>
<accession>A0A2P6NWX8</accession>
<dbReference type="SUPFAM" id="SSF55961">
    <property type="entry name" value="Bet v1-like"/>
    <property type="match status" value="1"/>
</dbReference>
<organism evidence="1 2">
    <name type="scientific">Planoprotostelium fungivorum</name>
    <dbReference type="NCBI Taxonomy" id="1890364"/>
    <lineage>
        <taxon>Eukaryota</taxon>
        <taxon>Amoebozoa</taxon>
        <taxon>Evosea</taxon>
        <taxon>Variosea</taxon>
        <taxon>Cavosteliida</taxon>
        <taxon>Cavosteliaceae</taxon>
        <taxon>Planoprotostelium</taxon>
    </lineage>
</organism>
<evidence type="ECO:0000313" key="1">
    <source>
        <dbReference type="EMBL" id="PRP88475.1"/>
    </source>
</evidence>
<proteinExistence type="predicted"/>
<comment type="caution">
    <text evidence="1">The sequence shown here is derived from an EMBL/GenBank/DDBJ whole genome shotgun (WGS) entry which is preliminary data.</text>
</comment>
<reference evidence="1 2" key="1">
    <citation type="journal article" date="2018" name="Genome Biol. Evol.">
        <title>Multiple Roots of Fruiting Body Formation in Amoebozoa.</title>
        <authorList>
            <person name="Hillmann F."/>
            <person name="Forbes G."/>
            <person name="Novohradska S."/>
            <person name="Ferling I."/>
            <person name="Riege K."/>
            <person name="Groth M."/>
            <person name="Westermann M."/>
            <person name="Marz M."/>
            <person name="Spaller T."/>
            <person name="Winckler T."/>
            <person name="Schaap P."/>
            <person name="Glockner G."/>
        </authorList>
    </citation>
    <scope>NUCLEOTIDE SEQUENCE [LARGE SCALE GENOMIC DNA]</scope>
    <source>
        <strain evidence="1 2">Jena</strain>
    </source>
</reference>
<gene>
    <name evidence="1" type="ORF">PROFUN_03192</name>
</gene>
<evidence type="ECO:0008006" key="3">
    <source>
        <dbReference type="Google" id="ProtNLM"/>
    </source>
</evidence>
<dbReference type="Proteomes" id="UP000241769">
    <property type="component" value="Unassembled WGS sequence"/>
</dbReference>
<dbReference type="Gene3D" id="3.30.530.20">
    <property type="match status" value="1"/>
</dbReference>
<dbReference type="InterPro" id="IPR023393">
    <property type="entry name" value="START-like_dom_sf"/>
</dbReference>
<evidence type="ECO:0000313" key="2">
    <source>
        <dbReference type="Proteomes" id="UP000241769"/>
    </source>
</evidence>
<sequence>MKRQKTEMLIYPHISPTILTPLVEQTQCLDDSTDKAVVIIGLPESGMPYVQLIDDLARVWLSGVLPLSEQISPMVAAFWRSVQEVGRGGQKKEEELCLSGQELHLKYRRTTSKGEVSVIITLKKATGKGVRSQSGIPSGLSSLVNIIEDNVIGRMLCLPQLTVSLTNVKTRGFHTFLAVCPNFAAFRNCSDPYDVRGRTPLDFGISTEESCSLYDAMHANLDPVTKTGIYTVHMQNYPGLSFCLAIREVSPGIFFTLAVIQNHTAAKVGPSHPTVAQIMNSQIWKRNHWDEIMENCLHYVNVHRQHASKVRLTVPANFVDDPASVFCYAYAGETDFLPSGNTDGFWWKSSRGTVSSGDTKRKYHYVDLPDGKRLRRRVMWKGDIKGLCMVEYRHFDNSSTESDKLMGPECMEWSRLLEQVYTTQQYLTSSFNKISAHFDMGDVRTEESFASEHVESYVNSILSSWASGHMGGSFLPSSTMNSPSKAKLMASESSSGLSSSLLESEFQELESTLERVGGDIDVELLSQKLYDHFSSTDRVIPLVNWLVKREMDRGGNFSAANLSTRTLQLLLDSDLAIKFAQNTSIDLDTIGPQFFRLLISSIDDTPVSFRRIILTIHQCTESNANTQPLPTVASYYCREILVPFLHSQQKEASAHALTIKFASFNQSSAHRPRSLKDALKKVSNGNPISPSEAPLVDSIREWFDRLMDEKEIITYERLIACSSMTETTTKEEDQKFTQWLNRTYGPSSALHDVHRTLLHRQLLDKMDSDSWRKIVDKPSENFSFYKFKEEGIPLMAGKTVAELKLSLEEAAAEWNRLIWDPEEDDLIKSYHTEPTANGTLLAVACLKLPSPFQNRIWSYYIDEVRSEKKIVRLNWNAPHPPTKGTVVGYVHLQGEMFEEVKPGITRVTSVYHGDVKGNFPEWLANLTIKQRSTKYRKVVQKMNRDRRLSLMSSGNYHS</sequence>
<dbReference type="AlphaFoldDB" id="A0A2P6NWX8"/>